<organism evidence="1 2">
    <name type="scientific">Halocynthiibacter styelae</name>
    <dbReference type="NCBI Taxonomy" id="2761955"/>
    <lineage>
        <taxon>Bacteria</taxon>
        <taxon>Pseudomonadati</taxon>
        <taxon>Pseudomonadota</taxon>
        <taxon>Alphaproteobacteria</taxon>
        <taxon>Rhodobacterales</taxon>
        <taxon>Paracoccaceae</taxon>
        <taxon>Halocynthiibacter</taxon>
    </lineage>
</organism>
<name>A0A8J7LPY9_9RHOB</name>
<dbReference type="RefSeq" id="WP_228848331.1">
    <property type="nucleotide sequence ID" value="NZ_JADCKQ010000004.1"/>
</dbReference>
<accession>A0A8J7LPY9</accession>
<evidence type="ECO:0000313" key="1">
    <source>
        <dbReference type="EMBL" id="MBI1493502.1"/>
    </source>
</evidence>
<dbReference type="Proteomes" id="UP000640583">
    <property type="component" value="Unassembled WGS sequence"/>
</dbReference>
<dbReference type="EMBL" id="JADCKQ010000004">
    <property type="protein sequence ID" value="MBI1493502.1"/>
    <property type="molecule type" value="Genomic_DNA"/>
</dbReference>
<dbReference type="AlphaFoldDB" id="A0A8J7LPY9"/>
<protein>
    <submittedName>
        <fullName evidence="1">DUF1045 domain-containing protein</fullName>
    </submittedName>
</protein>
<dbReference type="Gene3D" id="3.90.1140.10">
    <property type="entry name" value="Cyclic phosphodiesterase"/>
    <property type="match status" value="1"/>
</dbReference>
<keyword evidence="2" id="KW-1185">Reference proteome</keyword>
<comment type="caution">
    <text evidence="1">The sequence shown here is derived from an EMBL/GenBank/DDBJ whole genome shotgun (WGS) entry which is preliminary data.</text>
</comment>
<evidence type="ECO:0000313" key="2">
    <source>
        <dbReference type="Proteomes" id="UP000640583"/>
    </source>
</evidence>
<gene>
    <name evidence="1" type="ORF">H1D41_07650</name>
</gene>
<sequence length="232" mass="25906">MTEFKRYGIYYAPEAGVLADFGASWLGWDAERGQDVEHPDIGVAREQVARITATPRKYGLHGTIKPPFRLMHGRDEAELRAALAAYCAGQAPVELAGLKLATLGSFLALKCEGDQAGLAALAFDTVRQFEPFRAPLNEAELARRRQADLSPRQDVLLQAWGYPYVDDEFRFHVTLSGALRFGELVRLEKILGKAIDPLLPRPFVMRELCLFGEDMQGRFHLIERFALTGSRA</sequence>
<dbReference type="PIRSF" id="PIRSF033328">
    <property type="entry name" value="Phest_Mll4975"/>
    <property type="match status" value="1"/>
</dbReference>
<dbReference type="InterPro" id="IPR009389">
    <property type="entry name" value="DUF1045"/>
</dbReference>
<dbReference type="Pfam" id="PF06299">
    <property type="entry name" value="DUF1045"/>
    <property type="match status" value="1"/>
</dbReference>
<proteinExistence type="predicted"/>
<reference evidence="1" key="1">
    <citation type="submission" date="2020-10" db="EMBL/GenBank/DDBJ databases">
        <title>Paenihalocynthiibacter styelae gen. nov., sp. nov., isolated from stalked sea squirt Styela clava.</title>
        <authorList>
            <person name="Kim Y.-O."/>
            <person name="Yoon J.-H."/>
        </authorList>
    </citation>
    <scope>NUCLEOTIDE SEQUENCE</scope>
    <source>
        <strain evidence="1">MYP1-1</strain>
    </source>
</reference>